<keyword evidence="7 9" id="KW-0482">Metalloprotease</keyword>
<gene>
    <name evidence="12" type="ORF">EP073_01145</name>
</gene>
<feature type="chain" id="PRO_5019175629" description="D-alanyl-D-alanine dipeptidase" evidence="11">
    <location>
        <begin position="20"/>
        <end position="246"/>
    </location>
</feature>
<accession>A0A410JVI0</accession>
<dbReference type="InterPro" id="IPR000755">
    <property type="entry name" value="A_A_dipeptidase"/>
</dbReference>
<dbReference type="PIRSF" id="PIRSF026671">
    <property type="entry name" value="AA_dipeptidase"/>
    <property type="match status" value="1"/>
</dbReference>
<keyword evidence="6 9" id="KW-0224">Dipeptidase</keyword>
<dbReference type="KEGG" id="gtl:EP073_01145"/>
<reference evidence="12 13" key="1">
    <citation type="submission" date="2019-01" db="EMBL/GenBank/DDBJ databases">
        <title>Geovibrio thiophilus DSM 11263, complete genome.</title>
        <authorList>
            <person name="Spring S."/>
            <person name="Bunk B."/>
            <person name="Sproer C."/>
        </authorList>
    </citation>
    <scope>NUCLEOTIDE SEQUENCE [LARGE SCALE GENOMIC DNA]</scope>
    <source>
        <strain evidence="12 13">DSM 11263</strain>
    </source>
</reference>
<feature type="site" description="Transition state stabilizer" evidence="9">
    <location>
        <position position="91"/>
    </location>
</feature>
<evidence type="ECO:0000256" key="8">
    <source>
        <dbReference type="ARBA" id="ARBA00023316"/>
    </source>
</evidence>
<keyword evidence="2 9" id="KW-0645">Protease</keyword>
<dbReference type="GO" id="GO:0160237">
    <property type="term" value="F:D-Ala-D-Ala dipeptidase activity"/>
    <property type="evidence" value="ECO:0007669"/>
    <property type="project" value="UniProtKB-EC"/>
</dbReference>
<name>A0A410JVI0_9BACT</name>
<feature type="signal peptide" evidence="11">
    <location>
        <begin position="1"/>
        <end position="19"/>
    </location>
</feature>
<organism evidence="12 13">
    <name type="scientific">Geovibrio thiophilus</name>
    <dbReference type="NCBI Taxonomy" id="139438"/>
    <lineage>
        <taxon>Bacteria</taxon>
        <taxon>Pseudomonadati</taxon>
        <taxon>Deferribacterota</taxon>
        <taxon>Deferribacteres</taxon>
        <taxon>Deferribacterales</taxon>
        <taxon>Geovibrionaceae</taxon>
        <taxon>Geovibrio</taxon>
    </lineage>
</organism>
<keyword evidence="8 10" id="KW-0961">Cell wall biogenesis/degradation</keyword>
<evidence type="ECO:0000256" key="1">
    <source>
        <dbReference type="ARBA" id="ARBA00001362"/>
    </source>
</evidence>
<dbReference type="Gene3D" id="3.30.1380.10">
    <property type="match status" value="1"/>
</dbReference>
<feature type="binding site" evidence="9">
    <location>
        <position position="136"/>
    </location>
    <ligand>
        <name>Zn(2+)</name>
        <dbReference type="ChEBI" id="CHEBI:29105"/>
        <note>catalytic</note>
    </ligand>
</feature>
<feature type="binding site" evidence="9">
    <location>
        <position position="228"/>
    </location>
    <ligand>
        <name>Zn(2+)</name>
        <dbReference type="ChEBI" id="CHEBI:29105"/>
        <note>catalytic</note>
    </ligand>
</feature>
<dbReference type="GO" id="GO:0008270">
    <property type="term" value="F:zinc ion binding"/>
    <property type="evidence" value="ECO:0007669"/>
    <property type="project" value="UniProtKB-UniRule"/>
</dbReference>
<dbReference type="EC" id="3.4.13.22" evidence="9 10"/>
<comment type="similarity">
    <text evidence="9 10">Belongs to the peptidase M15D family.</text>
</comment>
<proteinExistence type="inferred from homology"/>
<dbReference type="Pfam" id="PF01427">
    <property type="entry name" value="Peptidase_M15"/>
    <property type="match status" value="2"/>
</dbReference>
<sequence>MKKLFLILSVLTVFRQAHAELPKGFVYLSDVNSSVVQEIRYQSSHNFVGTRVDGYLSPVCILTRQAAEALGRVQQDLELIGFSLKVYDCYRPQKAVDHFVRWAKDPKDTKTKAEFYPGEAKETLFKKGFIASKSGHSRGSTVDLTIIPYEASEQEEYIPHIKLRSCENTAASRFGDNSIDMGTGFDCFSPLSATENESLTEKQLSNRFLLKDLMKKYGFVNYEKEWWHYTLEKEPFPKTFFNFDVK</sequence>
<feature type="active site" description="Proton donor/acceptor" evidence="9">
    <location>
        <position position="225"/>
    </location>
</feature>
<dbReference type="Proteomes" id="UP000287502">
    <property type="component" value="Chromosome"/>
</dbReference>
<dbReference type="OrthoDB" id="9801430at2"/>
<feature type="binding site" evidence="9">
    <location>
        <position position="143"/>
    </location>
    <ligand>
        <name>Zn(2+)</name>
        <dbReference type="ChEBI" id="CHEBI:29105"/>
        <note>catalytic</note>
    </ligand>
</feature>
<keyword evidence="5 9" id="KW-0862">Zinc</keyword>
<dbReference type="PANTHER" id="PTHR43126">
    <property type="entry name" value="D-ALANYL-D-ALANINE DIPEPTIDASE"/>
    <property type="match status" value="1"/>
</dbReference>
<keyword evidence="13" id="KW-1185">Reference proteome</keyword>
<evidence type="ECO:0000313" key="13">
    <source>
        <dbReference type="Proteomes" id="UP000287502"/>
    </source>
</evidence>
<dbReference type="HAMAP" id="MF_01924">
    <property type="entry name" value="A_A_dipeptidase"/>
    <property type="match status" value="1"/>
</dbReference>
<keyword evidence="11" id="KW-0732">Signal</keyword>
<dbReference type="InterPro" id="IPR009045">
    <property type="entry name" value="Zn_M74/Hedgehog-like"/>
</dbReference>
<evidence type="ECO:0000256" key="7">
    <source>
        <dbReference type="ARBA" id="ARBA00023049"/>
    </source>
</evidence>
<keyword evidence="4 9" id="KW-0378">Hydrolase</keyword>
<evidence type="ECO:0000256" key="4">
    <source>
        <dbReference type="ARBA" id="ARBA00022801"/>
    </source>
</evidence>
<comment type="cofactor">
    <cofactor evidence="9">
        <name>Zn(2+)</name>
        <dbReference type="ChEBI" id="CHEBI:29105"/>
    </cofactor>
    <text evidence="9">Binds 1 zinc ion per subunit.</text>
</comment>
<dbReference type="SUPFAM" id="SSF55166">
    <property type="entry name" value="Hedgehog/DD-peptidase"/>
    <property type="match status" value="1"/>
</dbReference>
<keyword evidence="3 9" id="KW-0479">Metal-binding</keyword>
<dbReference type="AlphaFoldDB" id="A0A410JVI0"/>
<evidence type="ECO:0000256" key="2">
    <source>
        <dbReference type="ARBA" id="ARBA00022670"/>
    </source>
</evidence>
<evidence type="ECO:0000313" key="12">
    <source>
        <dbReference type="EMBL" id="QAR32055.1"/>
    </source>
</evidence>
<evidence type="ECO:0000256" key="3">
    <source>
        <dbReference type="ARBA" id="ARBA00022723"/>
    </source>
</evidence>
<evidence type="ECO:0000256" key="6">
    <source>
        <dbReference type="ARBA" id="ARBA00022997"/>
    </source>
</evidence>
<dbReference type="PANTHER" id="PTHR43126:SF1">
    <property type="entry name" value="D-ALANYL-D-ALANINE DIPEPTIDASE"/>
    <property type="match status" value="1"/>
</dbReference>
<dbReference type="EMBL" id="CP035108">
    <property type="protein sequence ID" value="QAR32055.1"/>
    <property type="molecule type" value="Genomic_DNA"/>
</dbReference>
<evidence type="ECO:0000256" key="5">
    <source>
        <dbReference type="ARBA" id="ARBA00022833"/>
    </source>
</evidence>
<dbReference type="GO" id="GO:0071555">
    <property type="term" value="P:cell wall organization"/>
    <property type="evidence" value="ECO:0007669"/>
    <property type="project" value="UniProtKB-KW"/>
</dbReference>
<dbReference type="GO" id="GO:0006508">
    <property type="term" value="P:proteolysis"/>
    <property type="evidence" value="ECO:0007669"/>
    <property type="project" value="UniProtKB-KW"/>
</dbReference>
<dbReference type="CDD" id="cd14817">
    <property type="entry name" value="D-Ala-D-Ala_dipeptidase_VanX"/>
    <property type="match status" value="1"/>
</dbReference>
<comment type="function">
    <text evidence="9 10">Catalyzes hydrolysis of the D-alanyl-D-alanine dipeptide.</text>
</comment>
<evidence type="ECO:0000256" key="9">
    <source>
        <dbReference type="HAMAP-Rule" id="MF_01924"/>
    </source>
</evidence>
<dbReference type="RefSeq" id="WP_128465342.1">
    <property type="nucleotide sequence ID" value="NZ_CP035108.1"/>
</dbReference>
<comment type="catalytic activity">
    <reaction evidence="1 9 10">
        <text>D-alanyl-D-alanine + H2O = 2 D-alanine</text>
        <dbReference type="Rhea" id="RHEA:20661"/>
        <dbReference type="ChEBI" id="CHEBI:15377"/>
        <dbReference type="ChEBI" id="CHEBI:57416"/>
        <dbReference type="ChEBI" id="CHEBI:57822"/>
        <dbReference type="EC" id="3.4.13.22"/>
    </reaction>
</comment>
<evidence type="ECO:0000256" key="10">
    <source>
        <dbReference type="PIRNR" id="PIRNR026671"/>
    </source>
</evidence>
<protein>
    <recommendedName>
        <fullName evidence="9 10">D-alanyl-D-alanine dipeptidase</fullName>
        <shortName evidence="9 10">D-Ala-D-Ala dipeptidase</shortName>
        <ecNumber evidence="9 10">3.4.13.22</ecNumber>
    </recommendedName>
</protein>
<evidence type="ECO:0000256" key="11">
    <source>
        <dbReference type="SAM" id="SignalP"/>
    </source>
</evidence>
<dbReference type="GO" id="GO:0008237">
    <property type="term" value="F:metallopeptidase activity"/>
    <property type="evidence" value="ECO:0007669"/>
    <property type="project" value="UniProtKB-KW"/>
</dbReference>